<dbReference type="OrthoDB" id="10543407at2759"/>
<gene>
    <name evidence="1" type="ORF">C1SCF055_LOCUS45297</name>
</gene>
<sequence>KLRCRFLDAWNCDSQQLRLKAVSEMRKRFPDAQLFLWQTSFPSDALEQLNKPLASVSATPAATLRIGSVTLTMNLRLFTVSESFFDPVHPLRRLLLKLDLQVQQGSILWPAGAPGPPESRYLCGEGHRWACVCRDADLRDDGPALPLFCSLKECSRDEAGRELRLF</sequence>
<protein>
    <submittedName>
        <fullName evidence="1">Uncharacterized protein</fullName>
    </submittedName>
</protein>
<organism evidence="1">
    <name type="scientific">Cladocopium goreaui</name>
    <dbReference type="NCBI Taxonomy" id="2562237"/>
    <lineage>
        <taxon>Eukaryota</taxon>
        <taxon>Sar</taxon>
        <taxon>Alveolata</taxon>
        <taxon>Dinophyceae</taxon>
        <taxon>Suessiales</taxon>
        <taxon>Symbiodiniaceae</taxon>
        <taxon>Cladocopium</taxon>
    </lineage>
</organism>
<reference evidence="1" key="1">
    <citation type="submission" date="2022-10" db="EMBL/GenBank/DDBJ databases">
        <authorList>
            <person name="Chen Y."/>
            <person name="Dougan E. K."/>
            <person name="Chan C."/>
            <person name="Rhodes N."/>
            <person name="Thang M."/>
        </authorList>
    </citation>
    <scope>NUCLEOTIDE SEQUENCE</scope>
</reference>
<accession>A0A9P1GTV2</accession>
<dbReference type="EMBL" id="CAMXCT030006842">
    <property type="protein sequence ID" value="CAL4808237.1"/>
    <property type="molecule type" value="Genomic_DNA"/>
</dbReference>
<comment type="caution">
    <text evidence="1">The sequence shown here is derived from an EMBL/GenBank/DDBJ whole genome shotgun (WGS) entry which is preliminary data.</text>
</comment>
<dbReference type="EMBL" id="CAMXCT020006842">
    <property type="protein sequence ID" value="CAL1174300.1"/>
    <property type="molecule type" value="Genomic_DNA"/>
</dbReference>
<evidence type="ECO:0000313" key="1">
    <source>
        <dbReference type="EMBL" id="CAI4020925.1"/>
    </source>
</evidence>
<name>A0A9P1GTV2_9DINO</name>
<reference evidence="2 3" key="2">
    <citation type="submission" date="2024-05" db="EMBL/GenBank/DDBJ databases">
        <authorList>
            <person name="Chen Y."/>
            <person name="Shah S."/>
            <person name="Dougan E. K."/>
            <person name="Thang M."/>
            <person name="Chan C."/>
        </authorList>
    </citation>
    <scope>NUCLEOTIDE SEQUENCE [LARGE SCALE GENOMIC DNA]</scope>
</reference>
<dbReference type="EMBL" id="CAMXCT010006842">
    <property type="protein sequence ID" value="CAI4020925.1"/>
    <property type="molecule type" value="Genomic_DNA"/>
</dbReference>
<dbReference type="AlphaFoldDB" id="A0A9P1GTV2"/>
<evidence type="ECO:0000313" key="3">
    <source>
        <dbReference type="Proteomes" id="UP001152797"/>
    </source>
</evidence>
<proteinExistence type="predicted"/>
<dbReference type="Proteomes" id="UP001152797">
    <property type="component" value="Unassembled WGS sequence"/>
</dbReference>
<keyword evidence="3" id="KW-1185">Reference proteome</keyword>
<feature type="non-terminal residue" evidence="1">
    <location>
        <position position="1"/>
    </location>
</feature>
<evidence type="ECO:0000313" key="2">
    <source>
        <dbReference type="EMBL" id="CAL4808237.1"/>
    </source>
</evidence>